<reference evidence="2" key="1">
    <citation type="journal article" date="2014" name="Front. Microbiol.">
        <title>High frequency of phylogenetically diverse reductive dehalogenase-homologous genes in deep subseafloor sedimentary metagenomes.</title>
        <authorList>
            <person name="Kawai M."/>
            <person name="Futagami T."/>
            <person name="Toyoda A."/>
            <person name="Takaki Y."/>
            <person name="Nishi S."/>
            <person name="Hori S."/>
            <person name="Arai W."/>
            <person name="Tsubouchi T."/>
            <person name="Morono Y."/>
            <person name="Uchiyama I."/>
            <person name="Ito T."/>
            <person name="Fujiyama A."/>
            <person name="Inagaki F."/>
            <person name="Takami H."/>
        </authorList>
    </citation>
    <scope>NUCLEOTIDE SEQUENCE</scope>
    <source>
        <strain evidence="2">Expedition CK06-06</strain>
    </source>
</reference>
<feature type="non-terminal residue" evidence="2">
    <location>
        <position position="92"/>
    </location>
</feature>
<dbReference type="PANTHER" id="PTHR32024:SF2">
    <property type="entry name" value="TRK SYSTEM POTASSIUM UPTAKE PROTEIN TRKG-RELATED"/>
    <property type="match status" value="1"/>
</dbReference>
<dbReference type="EMBL" id="BARS01005836">
    <property type="protein sequence ID" value="GAF79441.1"/>
    <property type="molecule type" value="Genomic_DNA"/>
</dbReference>
<feature type="transmembrane region" description="Helical" evidence="1">
    <location>
        <begin position="7"/>
        <end position="30"/>
    </location>
</feature>
<gene>
    <name evidence="2" type="ORF">S01H1_11449</name>
</gene>
<dbReference type="AlphaFoldDB" id="X0SWC0"/>
<protein>
    <recommendedName>
        <fullName evidence="3">Potassium transporter</fullName>
    </recommendedName>
</protein>
<evidence type="ECO:0000256" key="1">
    <source>
        <dbReference type="SAM" id="Phobius"/>
    </source>
</evidence>
<keyword evidence="1" id="KW-0812">Transmembrane</keyword>
<feature type="transmembrane region" description="Helical" evidence="1">
    <location>
        <begin position="68"/>
        <end position="89"/>
    </location>
</feature>
<keyword evidence="1" id="KW-0472">Membrane</keyword>
<dbReference type="PANTHER" id="PTHR32024">
    <property type="entry name" value="TRK SYSTEM POTASSIUM UPTAKE PROTEIN TRKG-RELATED"/>
    <property type="match status" value="1"/>
</dbReference>
<proteinExistence type="predicted"/>
<name>X0SWC0_9ZZZZ</name>
<organism evidence="2">
    <name type="scientific">marine sediment metagenome</name>
    <dbReference type="NCBI Taxonomy" id="412755"/>
    <lineage>
        <taxon>unclassified sequences</taxon>
        <taxon>metagenomes</taxon>
        <taxon>ecological metagenomes</taxon>
    </lineage>
</organism>
<evidence type="ECO:0000313" key="2">
    <source>
        <dbReference type="EMBL" id="GAF79441.1"/>
    </source>
</evidence>
<accession>X0SWC0</accession>
<evidence type="ECO:0008006" key="3">
    <source>
        <dbReference type="Google" id="ProtNLM"/>
    </source>
</evidence>
<sequence length="92" mass="10413">MNIRMIIHILGFLLMFLSAAMLLPIPFSLYYGEGDYIFFIISALITFGVGFTAFKFTRIDRDVRAREGFAIVTLGWISFSLLGCLPFLLSGY</sequence>
<keyword evidence="1" id="KW-1133">Transmembrane helix</keyword>
<comment type="caution">
    <text evidence="2">The sequence shown here is derived from an EMBL/GenBank/DDBJ whole genome shotgun (WGS) entry which is preliminary data.</text>
</comment>
<feature type="transmembrane region" description="Helical" evidence="1">
    <location>
        <begin position="36"/>
        <end position="56"/>
    </location>
</feature>